<reference evidence="1" key="2">
    <citation type="journal article" date="2015" name="Fish Shellfish Immunol.">
        <title>Early steps in the European eel (Anguilla anguilla)-Vibrio vulnificus interaction in the gills: Role of the RtxA13 toxin.</title>
        <authorList>
            <person name="Callol A."/>
            <person name="Pajuelo D."/>
            <person name="Ebbesson L."/>
            <person name="Teles M."/>
            <person name="MacKenzie S."/>
            <person name="Amaro C."/>
        </authorList>
    </citation>
    <scope>NUCLEOTIDE SEQUENCE</scope>
</reference>
<protein>
    <submittedName>
        <fullName evidence="1">Uncharacterized protein</fullName>
    </submittedName>
</protein>
<organism evidence="1">
    <name type="scientific">Anguilla anguilla</name>
    <name type="common">European freshwater eel</name>
    <name type="synonym">Muraena anguilla</name>
    <dbReference type="NCBI Taxonomy" id="7936"/>
    <lineage>
        <taxon>Eukaryota</taxon>
        <taxon>Metazoa</taxon>
        <taxon>Chordata</taxon>
        <taxon>Craniata</taxon>
        <taxon>Vertebrata</taxon>
        <taxon>Euteleostomi</taxon>
        <taxon>Actinopterygii</taxon>
        <taxon>Neopterygii</taxon>
        <taxon>Teleostei</taxon>
        <taxon>Anguilliformes</taxon>
        <taxon>Anguillidae</taxon>
        <taxon>Anguilla</taxon>
    </lineage>
</organism>
<accession>A0A0E9Y2I2</accession>
<reference evidence="1" key="1">
    <citation type="submission" date="2014-11" db="EMBL/GenBank/DDBJ databases">
        <authorList>
            <person name="Amaro Gonzalez C."/>
        </authorList>
    </citation>
    <scope>NUCLEOTIDE SEQUENCE</scope>
</reference>
<sequence length="54" mass="6401">MDVSMCYIRVFGIYSKQPWNFKKCVLSRLLSHFIYSSCDIHVYTTKLITESLFS</sequence>
<dbReference type="AlphaFoldDB" id="A0A0E9Y2I2"/>
<evidence type="ECO:0000313" key="1">
    <source>
        <dbReference type="EMBL" id="JAI08441.1"/>
    </source>
</evidence>
<name>A0A0E9Y2I2_ANGAN</name>
<dbReference type="EMBL" id="GBXM01000137">
    <property type="protein sequence ID" value="JAI08441.1"/>
    <property type="molecule type" value="Transcribed_RNA"/>
</dbReference>
<proteinExistence type="predicted"/>